<evidence type="ECO:0000313" key="9">
    <source>
        <dbReference type="Proteomes" id="UP000239522"/>
    </source>
</evidence>
<keyword evidence="5" id="KW-0998">Cell outer membrane</keyword>
<evidence type="ECO:0000259" key="7">
    <source>
        <dbReference type="Pfam" id="PF14322"/>
    </source>
</evidence>
<comment type="similarity">
    <text evidence="2">Belongs to the SusD family.</text>
</comment>
<sequence>MLLFILINGCSEEFIDLAPLSEVTAGNFYKNESDMEQAVIAAYGALQSSNMYKENFLYFMEGRSDNTYFEDITQTEKSDFDFFREATTNSLLDDTWKTCYITIQRCNIVLNRIDAIEMSEDLKGIRKAEVKFIRALTYFNMVRMWGAIPVVLKEVDDPFSSYADVRQPVSDVYAAIINDLKDASTILPNKQIQIGRVTKGAALTLLGKVYLTQQEWNLATTTLKQVESLGYQLLSNYADVFDADNQNNRESIFEIQFKADVNGEGSVYRRMHIPLGVTSLLNNVSAGAGFNLPSQDLLNAYSNNDLRKDVTVLEVPNDGRLYTNKYTAISTIPNDEGNNFMVLRYADVLLMQAEALNEIGYVADGEAFNYLNLVSQRAGLSNYDSNTLKTQEEFREALLLERRLELALENHRWFDLIRSNKAVEVMTNYNETRAPLIISSHHVLYPIPQAQINLINNSQTFGQNPGY</sequence>
<keyword evidence="4" id="KW-0472">Membrane</keyword>
<evidence type="ECO:0000256" key="3">
    <source>
        <dbReference type="ARBA" id="ARBA00022729"/>
    </source>
</evidence>
<dbReference type="InterPro" id="IPR033985">
    <property type="entry name" value="SusD-like_N"/>
</dbReference>
<evidence type="ECO:0000256" key="5">
    <source>
        <dbReference type="ARBA" id="ARBA00023237"/>
    </source>
</evidence>
<dbReference type="InterPro" id="IPR011990">
    <property type="entry name" value="TPR-like_helical_dom_sf"/>
</dbReference>
<dbReference type="EMBL" id="MQUA01000004">
    <property type="protein sequence ID" value="PQB08980.1"/>
    <property type="molecule type" value="Genomic_DNA"/>
</dbReference>
<reference evidence="8 9" key="1">
    <citation type="submission" date="2016-11" db="EMBL/GenBank/DDBJ databases">
        <title>Trade-off between light-utilization and light-protection in marine flavobacteria.</title>
        <authorList>
            <person name="Kumagai Y."/>
        </authorList>
    </citation>
    <scope>NUCLEOTIDE SEQUENCE [LARGE SCALE GENOMIC DNA]</scope>
    <source>
        <strain evidence="8 9">ATCC 700397</strain>
    </source>
</reference>
<dbReference type="Proteomes" id="UP000239522">
    <property type="component" value="Unassembled WGS sequence"/>
</dbReference>
<evidence type="ECO:0000313" key="8">
    <source>
        <dbReference type="EMBL" id="PQB08980.1"/>
    </source>
</evidence>
<feature type="domain" description="SusD-like N-terminal" evidence="7">
    <location>
        <begin position="14"/>
        <end position="211"/>
    </location>
</feature>
<comment type="subcellular location">
    <subcellularLocation>
        <location evidence="1">Cell outer membrane</location>
    </subcellularLocation>
</comment>
<keyword evidence="3" id="KW-0732">Signal</keyword>
<gene>
    <name evidence="8" type="ORF">BST83_01105</name>
</gene>
<evidence type="ECO:0000259" key="6">
    <source>
        <dbReference type="Pfam" id="PF07980"/>
    </source>
</evidence>
<comment type="caution">
    <text evidence="8">The sequence shown here is derived from an EMBL/GenBank/DDBJ whole genome shotgun (WGS) entry which is preliminary data.</text>
</comment>
<dbReference type="InterPro" id="IPR012944">
    <property type="entry name" value="SusD_RagB_dom"/>
</dbReference>
<evidence type="ECO:0000256" key="1">
    <source>
        <dbReference type="ARBA" id="ARBA00004442"/>
    </source>
</evidence>
<dbReference type="RefSeq" id="WP_104808196.1">
    <property type="nucleotide sequence ID" value="NZ_MQUA01000004.1"/>
</dbReference>
<organism evidence="8 9">
    <name type="scientific">Polaribacter filamentus</name>
    <dbReference type="NCBI Taxonomy" id="53483"/>
    <lineage>
        <taxon>Bacteria</taxon>
        <taxon>Pseudomonadati</taxon>
        <taxon>Bacteroidota</taxon>
        <taxon>Flavobacteriia</taxon>
        <taxon>Flavobacteriales</taxon>
        <taxon>Flavobacteriaceae</taxon>
    </lineage>
</organism>
<dbReference type="GO" id="GO:0009279">
    <property type="term" value="C:cell outer membrane"/>
    <property type="evidence" value="ECO:0007669"/>
    <property type="project" value="UniProtKB-SubCell"/>
</dbReference>
<evidence type="ECO:0008006" key="10">
    <source>
        <dbReference type="Google" id="ProtNLM"/>
    </source>
</evidence>
<feature type="domain" description="RagB/SusD" evidence="6">
    <location>
        <begin position="322"/>
        <end position="467"/>
    </location>
</feature>
<evidence type="ECO:0000256" key="2">
    <source>
        <dbReference type="ARBA" id="ARBA00006275"/>
    </source>
</evidence>
<keyword evidence="9" id="KW-1185">Reference proteome</keyword>
<dbReference type="AlphaFoldDB" id="A0A2S7L266"/>
<dbReference type="SUPFAM" id="SSF48452">
    <property type="entry name" value="TPR-like"/>
    <property type="match status" value="1"/>
</dbReference>
<accession>A0A2S7L266</accession>
<dbReference type="Pfam" id="PF07980">
    <property type="entry name" value="SusD_RagB"/>
    <property type="match status" value="1"/>
</dbReference>
<dbReference type="Gene3D" id="1.25.40.390">
    <property type="match status" value="1"/>
</dbReference>
<proteinExistence type="inferred from homology"/>
<dbReference type="OrthoDB" id="5694214at2"/>
<name>A0A2S7L266_9FLAO</name>
<evidence type="ECO:0000256" key="4">
    <source>
        <dbReference type="ARBA" id="ARBA00023136"/>
    </source>
</evidence>
<dbReference type="Pfam" id="PF14322">
    <property type="entry name" value="SusD-like_3"/>
    <property type="match status" value="1"/>
</dbReference>
<protein>
    <recommendedName>
        <fullName evidence="10">RagB/SusD family nutrient uptake outer membrane protein</fullName>
    </recommendedName>
</protein>